<dbReference type="InParanoid" id="K1R2V5"/>
<proteinExistence type="predicted"/>
<organism evidence="1">
    <name type="scientific">Magallana gigas</name>
    <name type="common">Pacific oyster</name>
    <name type="synonym">Crassostrea gigas</name>
    <dbReference type="NCBI Taxonomy" id="29159"/>
    <lineage>
        <taxon>Eukaryota</taxon>
        <taxon>Metazoa</taxon>
        <taxon>Spiralia</taxon>
        <taxon>Lophotrochozoa</taxon>
        <taxon>Mollusca</taxon>
        <taxon>Bivalvia</taxon>
        <taxon>Autobranchia</taxon>
        <taxon>Pteriomorphia</taxon>
        <taxon>Ostreida</taxon>
        <taxon>Ostreoidea</taxon>
        <taxon>Ostreidae</taxon>
        <taxon>Magallana</taxon>
    </lineage>
</organism>
<dbReference type="AlphaFoldDB" id="K1R2V5"/>
<dbReference type="HOGENOM" id="CLU_3034412_0_0_1"/>
<accession>K1R2V5</accession>
<name>K1R2V5_MAGGI</name>
<protein>
    <submittedName>
        <fullName evidence="1">Uncharacterized protein</fullName>
    </submittedName>
</protein>
<dbReference type="EMBL" id="JH816386">
    <property type="protein sequence ID" value="EKC35485.1"/>
    <property type="molecule type" value="Genomic_DNA"/>
</dbReference>
<reference evidence="1" key="1">
    <citation type="journal article" date="2012" name="Nature">
        <title>The oyster genome reveals stress adaptation and complexity of shell formation.</title>
        <authorList>
            <person name="Zhang G."/>
            <person name="Fang X."/>
            <person name="Guo X."/>
            <person name="Li L."/>
            <person name="Luo R."/>
            <person name="Xu F."/>
            <person name="Yang P."/>
            <person name="Zhang L."/>
            <person name="Wang X."/>
            <person name="Qi H."/>
            <person name="Xiong Z."/>
            <person name="Que H."/>
            <person name="Xie Y."/>
            <person name="Holland P.W."/>
            <person name="Paps J."/>
            <person name="Zhu Y."/>
            <person name="Wu F."/>
            <person name="Chen Y."/>
            <person name="Wang J."/>
            <person name="Peng C."/>
            <person name="Meng J."/>
            <person name="Yang L."/>
            <person name="Liu J."/>
            <person name="Wen B."/>
            <person name="Zhang N."/>
            <person name="Huang Z."/>
            <person name="Zhu Q."/>
            <person name="Feng Y."/>
            <person name="Mount A."/>
            <person name="Hedgecock D."/>
            <person name="Xu Z."/>
            <person name="Liu Y."/>
            <person name="Domazet-Loso T."/>
            <person name="Du Y."/>
            <person name="Sun X."/>
            <person name="Zhang S."/>
            <person name="Liu B."/>
            <person name="Cheng P."/>
            <person name="Jiang X."/>
            <person name="Li J."/>
            <person name="Fan D."/>
            <person name="Wang W."/>
            <person name="Fu W."/>
            <person name="Wang T."/>
            <person name="Wang B."/>
            <person name="Zhang J."/>
            <person name="Peng Z."/>
            <person name="Li Y."/>
            <person name="Li N."/>
            <person name="Wang J."/>
            <person name="Chen M."/>
            <person name="He Y."/>
            <person name="Tan F."/>
            <person name="Song X."/>
            <person name="Zheng Q."/>
            <person name="Huang R."/>
            <person name="Yang H."/>
            <person name="Du X."/>
            <person name="Chen L."/>
            <person name="Yang M."/>
            <person name="Gaffney P.M."/>
            <person name="Wang S."/>
            <person name="Luo L."/>
            <person name="She Z."/>
            <person name="Ming Y."/>
            <person name="Huang W."/>
            <person name="Zhang S."/>
            <person name="Huang B."/>
            <person name="Zhang Y."/>
            <person name="Qu T."/>
            <person name="Ni P."/>
            <person name="Miao G."/>
            <person name="Wang J."/>
            <person name="Wang Q."/>
            <person name="Steinberg C.E."/>
            <person name="Wang H."/>
            <person name="Li N."/>
            <person name="Qian L."/>
            <person name="Zhang G."/>
            <person name="Li Y."/>
            <person name="Yang H."/>
            <person name="Liu X."/>
            <person name="Wang J."/>
            <person name="Yin Y."/>
            <person name="Wang J."/>
        </authorList>
    </citation>
    <scope>NUCLEOTIDE SEQUENCE [LARGE SCALE GENOMIC DNA]</scope>
    <source>
        <strain evidence="1">05x7-T-G4-1.051#20</strain>
    </source>
</reference>
<gene>
    <name evidence="1" type="ORF">CGI_10022389</name>
</gene>
<evidence type="ECO:0000313" key="1">
    <source>
        <dbReference type="EMBL" id="EKC35485.1"/>
    </source>
</evidence>
<sequence length="55" mass="5991">MVTGQIVIDGEQQETGQLLPSISPHPITDKPNTMASVVIAIDESETSDIAFECFW</sequence>